<name>A0A562PMF1_9PSED</name>
<sequence length="247" mass="26488">MKVGILGTGFMGKQLASRLAAAGHAVKAANSRGAETVPAEALTTGATAANAEDAVRDVDVVILAMPHPGFAKIRELIATLPEEVVVIDISNYFPGRDPENPELEAGKAESEWTRDYFGRPIAKAWNSIGMASFESQGRPKGTPGRVALPVSGDRERDREAAIKLVEDTGFDGYDAGTLAESWRQQPGSPVYITDLTRDEMGPALAAAERERLPARRDLSAQVFAERVGERASPDAETVVRIARALFM</sequence>
<dbReference type="OrthoDB" id="1523398at2"/>
<keyword evidence="5" id="KW-1185">Reference proteome</keyword>
<proteinExistence type="predicted"/>
<dbReference type="InterPro" id="IPR036291">
    <property type="entry name" value="NAD(P)-bd_dom_sf"/>
</dbReference>
<organism evidence="4 5">
    <name type="scientific">Pseudomonas duriflava</name>
    <dbReference type="NCBI Taxonomy" id="459528"/>
    <lineage>
        <taxon>Bacteria</taxon>
        <taxon>Pseudomonadati</taxon>
        <taxon>Pseudomonadota</taxon>
        <taxon>Gammaproteobacteria</taxon>
        <taxon>Pseudomonadales</taxon>
        <taxon>Pseudomonadaceae</taxon>
        <taxon>Pseudomonas</taxon>
    </lineage>
</organism>
<dbReference type="AlphaFoldDB" id="A0A562PMF1"/>
<accession>A0A562PMF1</accession>
<comment type="caution">
    <text evidence="4">The sequence shown here is derived from an EMBL/GenBank/DDBJ whole genome shotgun (WGS) entry which is preliminary data.</text>
</comment>
<dbReference type="EMBL" id="VLKY01000036">
    <property type="protein sequence ID" value="TWI45651.1"/>
    <property type="molecule type" value="Genomic_DNA"/>
</dbReference>
<evidence type="ECO:0000313" key="5">
    <source>
        <dbReference type="Proteomes" id="UP000316905"/>
    </source>
</evidence>
<evidence type="ECO:0000256" key="1">
    <source>
        <dbReference type="ARBA" id="ARBA00023002"/>
    </source>
</evidence>
<dbReference type="GO" id="GO:0016491">
    <property type="term" value="F:oxidoreductase activity"/>
    <property type="evidence" value="ECO:0007669"/>
    <property type="project" value="UniProtKB-KW"/>
</dbReference>
<evidence type="ECO:0000259" key="3">
    <source>
        <dbReference type="Pfam" id="PF03807"/>
    </source>
</evidence>
<dbReference type="Pfam" id="PF03807">
    <property type="entry name" value="F420_oxidored"/>
    <property type="match status" value="1"/>
</dbReference>
<feature type="region of interest" description="Disordered" evidence="2">
    <location>
        <begin position="133"/>
        <end position="152"/>
    </location>
</feature>
<dbReference type="PANTHER" id="PTHR14239">
    <property type="entry name" value="DUDULIN-RELATED"/>
    <property type="match status" value="1"/>
</dbReference>
<reference evidence="4 5" key="1">
    <citation type="journal article" date="2015" name="Stand. Genomic Sci.">
        <title>Genomic Encyclopedia of Bacterial and Archaeal Type Strains, Phase III: the genomes of soil and plant-associated and newly described type strains.</title>
        <authorList>
            <person name="Whitman W.B."/>
            <person name="Woyke T."/>
            <person name="Klenk H.P."/>
            <person name="Zhou Y."/>
            <person name="Lilburn T.G."/>
            <person name="Beck B.J."/>
            <person name="De Vos P."/>
            <person name="Vandamme P."/>
            <person name="Eisen J.A."/>
            <person name="Garrity G."/>
            <person name="Hugenholtz P."/>
            <person name="Kyrpides N.C."/>
        </authorList>
    </citation>
    <scope>NUCLEOTIDE SEQUENCE [LARGE SCALE GENOMIC DNA]</scope>
    <source>
        <strain evidence="4 5">CGMCC 1.6858</strain>
    </source>
</reference>
<protein>
    <recommendedName>
        <fullName evidence="3">Pyrroline-5-carboxylate reductase catalytic N-terminal domain-containing protein</fullName>
    </recommendedName>
</protein>
<dbReference type="SUPFAM" id="SSF51735">
    <property type="entry name" value="NAD(P)-binding Rossmann-fold domains"/>
    <property type="match status" value="1"/>
</dbReference>
<gene>
    <name evidence="4" type="ORF">IQ22_04602</name>
</gene>
<dbReference type="Proteomes" id="UP000316905">
    <property type="component" value="Unassembled WGS sequence"/>
</dbReference>
<dbReference type="Gene3D" id="3.40.50.720">
    <property type="entry name" value="NAD(P)-binding Rossmann-like Domain"/>
    <property type="match status" value="1"/>
</dbReference>
<dbReference type="PANTHER" id="PTHR14239:SF10">
    <property type="entry name" value="REDUCTASE"/>
    <property type="match status" value="1"/>
</dbReference>
<evidence type="ECO:0000313" key="4">
    <source>
        <dbReference type="EMBL" id="TWI45651.1"/>
    </source>
</evidence>
<dbReference type="InterPro" id="IPR051267">
    <property type="entry name" value="STEAP_metalloreductase"/>
</dbReference>
<feature type="domain" description="Pyrroline-5-carboxylate reductase catalytic N-terminal" evidence="3">
    <location>
        <begin position="2"/>
        <end position="92"/>
    </location>
</feature>
<dbReference type="InterPro" id="IPR028939">
    <property type="entry name" value="P5C_Rdtase_cat_N"/>
</dbReference>
<dbReference type="RefSeq" id="WP_145146027.1">
    <property type="nucleotide sequence ID" value="NZ_VLKY01000036.1"/>
</dbReference>
<keyword evidence="1" id="KW-0560">Oxidoreductase</keyword>
<evidence type="ECO:0000256" key="2">
    <source>
        <dbReference type="SAM" id="MobiDB-lite"/>
    </source>
</evidence>